<organism evidence="1 2">
    <name type="scientific">Fischerella muscicola CCMEE 5323</name>
    <dbReference type="NCBI Taxonomy" id="2019572"/>
    <lineage>
        <taxon>Bacteria</taxon>
        <taxon>Bacillati</taxon>
        <taxon>Cyanobacteriota</taxon>
        <taxon>Cyanophyceae</taxon>
        <taxon>Nostocales</taxon>
        <taxon>Hapalosiphonaceae</taxon>
        <taxon>Fischerella</taxon>
    </lineage>
</organism>
<name>A0A2N6K521_FISMU</name>
<dbReference type="Proteomes" id="UP000235036">
    <property type="component" value="Unassembled WGS sequence"/>
</dbReference>
<reference evidence="1 2" key="1">
    <citation type="submission" date="2017-08" db="EMBL/GenBank/DDBJ databases">
        <title>Genomes of Fischerella (Mastigocladus) sp. strains.</title>
        <authorList>
            <person name="Miller S.R."/>
        </authorList>
    </citation>
    <scope>NUCLEOTIDE SEQUENCE [LARGE SCALE GENOMIC DNA]</scope>
    <source>
        <strain evidence="1 2">CCMEE 5323</strain>
    </source>
</reference>
<evidence type="ECO:0000313" key="2">
    <source>
        <dbReference type="Proteomes" id="UP000235036"/>
    </source>
</evidence>
<protein>
    <recommendedName>
        <fullName evidence="3">2-oxoisovalerate dehydrogenase E1 subunit beta</fullName>
    </recommendedName>
</protein>
<dbReference type="AlphaFoldDB" id="A0A2N6K521"/>
<comment type="caution">
    <text evidence="1">The sequence shown here is derived from an EMBL/GenBank/DDBJ whole genome shotgun (WGS) entry which is preliminary data.</text>
</comment>
<gene>
    <name evidence="1" type="ORF">CEN44_08495</name>
</gene>
<keyword evidence="2" id="KW-1185">Reference proteome</keyword>
<sequence length="77" mass="8708">MTEIVFLVEDDPDSGYIARALSESIFTQADELKSLRKMVCNDIHCHFLMSKSFLKTLVCKSQHLIHSASHSSRLILA</sequence>
<dbReference type="EMBL" id="NRQW01000171">
    <property type="protein sequence ID" value="PLZ91484.1"/>
    <property type="molecule type" value="Genomic_DNA"/>
</dbReference>
<proteinExistence type="predicted"/>
<evidence type="ECO:0000313" key="1">
    <source>
        <dbReference type="EMBL" id="PLZ91484.1"/>
    </source>
</evidence>
<accession>A0A2N6K521</accession>
<evidence type="ECO:0008006" key="3">
    <source>
        <dbReference type="Google" id="ProtNLM"/>
    </source>
</evidence>